<feature type="transmembrane region" description="Helical" evidence="2">
    <location>
        <begin position="178"/>
        <end position="198"/>
    </location>
</feature>
<dbReference type="EMBL" id="JARJLG010000020">
    <property type="protein sequence ID" value="KAJ7771977.1"/>
    <property type="molecule type" value="Genomic_DNA"/>
</dbReference>
<keyword evidence="4" id="KW-1185">Reference proteome</keyword>
<keyword evidence="2" id="KW-0812">Transmembrane</keyword>
<evidence type="ECO:0000313" key="4">
    <source>
        <dbReference type="Proteomes" id="UP001215280"/>
    </source>
</evidence>
<dbReference type="Proteomes" id="UP001215280">
    <property type="component" value="Unassembled WGS sequence"/>
</dbReference>
<dbReference type="Gene3D" id="3.60.130.30">
    <property type="match status" value="1"/>
</dbReference>
<sequence>MTQTIPQWKGTTRTTCNRSLPGCKRGTTVLESEEEDSEEEQPLWHRRLELAALRLGRRRTTGLTTTIPPLAAAGLAQRQALDKILDSGTACTISIAAPTSYDILTIVAHVKAQTNSLQMSELHYMLTLVQLALSIDCLQRDRVAKGLPKMTQDDLTDTYSAGTKRRTFVNWLAAGRKLLLLCAAGTMYVLPLLAALNMRTKITGETSSPTDIGSLANAIRQVKHGMWLPMVRRLMIPIKFMQSHEGYLCSLRLNYDVPVGVLEEPRSELIPFHDVSRLDGILDQVETNLYKLPPRSVEWSMANTLPWTRTTDPKEVLLPKLRKVKTPLVFQKTPSPVKKKNRDAFTEEQRGYASKATVVTSIDDFIEKSSKLHGGGNVVPKTYIELNSKMLNSEALHITDSNDQFPSPYFSVYLKSTDNSWSTQSRPFMLLCPENSRTRTPAVNFFQYLSVHYVWYARFGEKGDGAPADVHPDNLCKEGKGKSNLYQRLPRESKELQQTKEEYKRIADAFTDFFDLVRVAFKLYLGIEYDQVSMFAEDTSSGSCTWSHRDGDKVMCFVIPLGEFEGGQLGLYEVGFSFDLKMGDVLAFPSCHLTHFNCPLQG</sequence>
<feature type="compositionally biased region" description="Acidic residues" evidence="1">
    <location>
        <begin position="31"/>
        <end position="41"/>
    </location>
</feature>
<evidence type="ECO:0000256" key="1">
    <source>
        <dbReference type="SAM" id="MobiDB-lite"/>
    </source>
</evidence>
<dbReference type="AlphaFoldDB" id="A0AAD7JWU2"/>
<organism evidence="3 4">
    <name type="scientific">Mycena maculata</name>
    <dbReference type="NCBI Taxonomy" id="230809"/>
    <lineage>
        <taxon>Eukaryota</taxon>
        <taxon>Fungi</taxon>
        <taxon>Dikarya</taxon>
        <taxon>Basidiomycota</taxon>
        <taxon>Agaricomycotina</taxon>
        <taxon>Agaricomycetes</taxon>
        <taxon>Agaricomycetidae</taxon>
        <taxon>Agaricales</taxon>
        <taxon>Marasmiineae</taxon>
        <taxon>Mycenaceae</taxon>
        <taxon>Mycena</taxon>
    </lineage>
</organism>
<proteinExistence type="predicted"/>
<reference evidence="3" key="1">
    <citation type="submission" date="2023-03" db="EMBL/GenBank/DDBJ databases">
        <title>Massive genome expansion in bonnet fungi (Mycena s.s.) driven by repeated elements and novel gene families across ecological guilds.</title>
        <authorList>
            <consortium name="Lawrence Berkeley National Laboratory"/>
            <person name="Harder C.B."/>
            <person name="Miyauchi S."/>
            <person name="Viragh M."/>
            <person name="Kuo A."/>
            <person name="Thoen E."/>
            <person name="Andreopoulos B."/>
            <person name="Lu D."/>
            <person name="Skrede I."/>
            <person name="Drula E."/>
            <person name="Henrissat B."/>
            <person name="Morin E."/>
            <person name="Kohler A."/>
            <person name="Barry K."/>
            <person name="LaButti K."/>
            <person name="Morin E."/>
            <person name="Salamov A."/>
            <person name="Lipzen A."/>
            <person name="Mereny Z."/>
            <person name="Hegedus B."/>
            <person name="Baldrian P."/>
            <person name="Stursova M."/>
            <person name="Weitz H."/>
            <person name="Taylor A."/>
            <person name="Grigoriev I.V."/>
            <person name="Nagy L.G."/>
            <person name="Martin F."/>
            <person name="Kauserud H."/>
        </authorList>
    </citation>
    <scope>NUCLEOTIDE SEQUENCE</scope>
    <source>
        <strain evidence="3">CBHHK188m</strain>
    </source>
</reference>
<keyword evidence="2" id="KW-0472">Membrane</keyword>
<comment type="caution">
    <text evidence="3">The sequence shown here is derived from an EMBL/GenBank/DDBJ whole genome shotgun (WGS) entry which is preliminary data.</text>
</comment>
<evidence type="ECO:0000313" key="3">
    <source>
        <dbReference type="EMBL" id="KAJ7771977.1"/>
    </source>
</evidence>
<accession>A0AAD7JWU2</accession>
<protein>
    <submittedName>
        <fullName evidence="3">Uncharacterized protein</fullName>
    </submittedName>
</protein>
<evidence type="ECO:0000256" key="2">
    <source>
        <dbReference type="SAM" id="Phobius"/>
    </source>
</evidence>
<name>A0AAD7JWU2_9AGAR</name>
<gene>
    <name evidence="3" type="ORF">DFH07DRAFT_953265</name>
</gene>
<keyword evidence="2" id="KW-1133">Transmembrane helix</keyword>
<feature type="region of interest" description="Disordered" evidence="1">
    <location>
        <begin position="19"/>
        <end position="42"/>
    </location>
</feature>